<name>A0A2T1DGC7_9CYAN</name>
<dbReference type="PANTHER" id="PTHR37816:SF1">
    <property type="entry name" value="TOXIN"/>
    <property type="match status" value="1"/>
</dbReference>
<proteinExistence type="predicted"/>
<sequence length="184" mass="21324">MSELCKIAIVGTSGSGKTTLARQTSQRLAIPHVELDALHWEPNWTEAPIDVFRSRVEKALSGESWVVDGNYSKIRPLVWSRADTIVWLDYSFPIVIGQIINRTIRRVVMREACCNGNRETFQKSFLSRDSVIVWAVQTYRKNRKRYLSLFQQPEFAHLKKVRLTSPKMTQGWLEEISQSRKIEN</sequence>
<dbReference type="Gene3D" id="3.40.50.300">
    <property type="entry name" value="P-loop containing nucleotide triphosphate hydrolases"/>
    <property type="match status" value="1"/>
</dbReference>
<dbReference type="AlphaFoldDB" id="A0A2T1DGC7"/>
<dbReference type="OrthoDB" id="1201990at2"/>
<comment type="caution">
    <text evidence="1">The sequence shown here is derived from an EMBL/GenBank/DDBJ whole genome shotgun (WGS) entry which is preliminary data.</text>
</comment>
<dbReference type="InterPro" id="IPR027417">
    <property type="entry name" value="P-loop_NTPase"/>
</dbReference>
<dbReference type="PANTHER" id="PTHR37816">
    <property type="entry name" value="YALI0E33011P"/>
    <property type="match status" value="1"/>
</dbReference>
<reference evidence="1 2" key="2">
    <citation type="submission" date="2018-03" db="EMBL/GenBank/DDBJ databases">
        <title>The ancient ancestry and fast evolution of plastids.</title>
        <authorList>
            <person name="Moore K.R."/>
            <person name="Magnabosco C."/>
            <person name="Momper L."/>
            <person name="Gold D.A."/>
            <person name="Bosak T."/>
            <person name="Fournier G.P."/>
        </authorList>
    </citation>
    <scope>NUCLEOTIDE SEQUENCE [LARGE SCALE GENOMIC DNA]</scope>
    <source>
        <strain evidence="1 2">ULC007</strain>
    </source>
</reference>
<dbReference type="GO" id="GO:0016301">
    <property type="term" value="F:kinase activity"/>
    <property type="evidence" value="ECO:0007669"/>
    <property type="project" value="UniProtKB-KW"/>
</dbReference>
<keyword evidence="2" id="KW-1185">Reference proteome</keyword>
<dbReference type="InterPro" id="IPR052922">
    <property type="entry name" value="Cytidylate_Kinase-2"/>
</dbReference>
<reference evidence="1 2" key="1">
    <citation type="submission" date="2018-02" db="EMBL/GenBank/DDBJ databases">
        <authorList>
            <person name="Cohen D.B."/>
            <person name="Kent A.D."/>
        </authorList>
    </citation>
    <scope>NUCLEOTIDE SEQUENCE [LARGE SCALE GENOMIC DNA]</scope>
    <source>
        <strain evidence="1 2">ULC007</strain>
    </source>
</reference>
<gene>
    <name evidence="1" type="ORF">C7B65_11520</name>
</gene>
<dbReference type="Proteomes" id="UP000238634">
    <property type="component" value="Unassembled WGS sequence"/>
</dbReference>
<keyword evidence="1" id="KW-0808">Transferase</keyword>
<accession>A0A2T1DGC7</accession>
<evidence type="ECO:0000313" key="1">
    <source>
        <dbReference type="EMBL" id="PSB19538.1"/>
    </source>
</evidence>
<keyword evidence="1" id="KW-0418">Kinase</keyword>
<dbReference type="SUPFAM" id="SSF52540">
    <property type="entry name" value="P-loop containing nucleoside triphosphate hydrolases"/>
    <property type="match status" value="1"/>
</dbReference>
<protein>
    <submittedName>
        <fullName evidence="1">Adenylate kinase</fullName>
    </submittedName>
</protein>
<dbReference type="STRING" id="1920490.GCA_001895925_04752"/>
<dbReference type="EMBL" id="PVWG01000010">
    <property type="protein sequence ID" value="PSB19538.1"/>
    <property type="molecule type" value="Genomic_DNA"/>
</dbReference>
<evidence type="ECO:0000313" key="2">
    <source>
        <dbReference type="Proteomes" id="UP000238634"/>
    </source>
</evidence>
<dbReference type="RefSeq" id="WP_073072045.1">
    <property type="nucleotide sequence ID" value="NZ_MPPI01000013.1"/>
</dbReference>
<organism evidence="1 2">
    <name type="scientific">Phormidesmis priestleyi ULC007</name>
    <dbReference type="NCBI Taxonomy" id="1920490"/>
    <lineage>
        <taxon>Bacteria</taxon>
        <taxon>Bacillati</taxon>
        <taxon>Cyanobacteriota</taxon>
        <taxon>Cyanophyceae</taxon>
        <taxon>Leptolyngbyales</taxon>
        <taxon>Leptolyngbyaceae</taxon>
        <taxon>Phormidesmis</taxon>
    </lineage>
</organism>